<evidence type="ECO:0000313" key="3">
    <source>
        <dbReference type="Proteomes" id="UP000076584"/>
    </source>
</evidence>
<organism evidence="2 3">
    <name type="scientific">Colletotrichum incanum</name>
    <name type="common">Soybean anthracnose fungus</name>
    <dbReference type="NCBI Taxonomy" id="1573173"/>
    <lineage>
        <taxon>Eukaryota</taxon>
        <taxon>Fungi</taxon>
        <taxon>Dikarya</taxon>
        <taxon>Ascomycota</taxon>
        <taxon>Pezizomycotina</taxon>
        <taxon>Sordariomycetes</taxon>
        <taxon>Hypocreomycetidae</taxon>
        <taxon>Glomerellales</taxon>
        <taxon>Glomerellaceae</taxon>
        <taxon>Colletotrichum</taxon>
        <taxon>Colletotrichum spaethianum species complex</taxon>
    </lineage>
</organism>
<dbReference type="STRING" id="1573173.A0A162N492"/>
<dbReference type="Proteomes" id="UP000076584">
    <property type="component" value="Unassembled WGS sequence"/>
</dbReference>
<dbReference type="OrthoDB" id="2104739at2759"/>
<protein>
    <recommendedName>
        <fullName evidence="1">HNH nuclease domain-containing protein</fullName>
    </recommendedName>
</protein>
<proteinExistence type="predicted"/>
<dbReference type="AlphaFoldDB" id="A0A162N492"/>
<sequence>MAAQTGPALSTVLSSVIAHPLSQQQLDDNQSELSSALTDPDGYSNLWELTNKIMEFYTQTSLSDNTCMILISFRQMLSNHRAVALMTDIKTIGRDQLKLRSFSRYLVDTILKPMKLAGVVRSVISTPSSPRPNAAISTTQFAADAQPSDRSRQQYLKAECLKRDGFRCAFSHVIDRSSAQKGLVVPPAGMAVSRTQLSHILPLALKKFDNTSQREREAVASIWYALYRYFPGLEGKIGPESLNQHQNCITFESTVHDNYDSHLLAFNPLSGRPNRYEIKYIQGWPLVVRPPQGHQEVMTLASSDHNFPLPEPESFRVHYQIANILHVSGIRAEIEAETEASWSDPENLNPDGSTDLGSILHRKMLMNV</sequence>
<reference evidence="2 3" key="1">
    <citation type="submission" date="2015-06" db="EMBL/GenBank/DDBJ databases">
        <title>Survival trade-offs in plant roots during colonization by closely related pathogenic and mutualistic fungi.</title>
        <authorList>
            <person name="Hacquard S."/>
            <person name="Kracher B."/>
            <person name="Hiruma K."/>
            <person name="Weinman A."/>
            <person name="Muench P."/>
            <person name="Garrido Oter R."/>
            <person name="Ver Loren van Themaat E."/>
            <person name="Dallerey J.-F."/>
            <person name="Damm U."/>
            <person name="Henrissat B."/>
            <person name="Lespinet O."/>
            <person name="Thon M."/>
            <person name="Kemen E."/>
            <person name="McHardy A.C."/>
            <person name="Schulze-Lefert P."/>
            <person name="O'Connell R.J."/>
        </authorList>
    </citation>
    <scope>NUCLEOTIDE SEQUENCE [LARGE SCALE GENOMIC DNA]</scope>
    <source>
        <strain evidence="2 3">MAFF 238704</strain>
    </source>
</reference>
<feature type="domain" description="HNH nuclease" evidence="1">
    <location>
        <begin position="194"/>
        <end position="267"/>
    </location>
</feature>
<name>A0A162N492_COLIC</name>
<dbReference type="InterPro" id="IPR003615">
    <property type="entry name" value="HNH_nuc"/>
</dbReference>
<evidence type="ECO:0000313" key="2">
    <source>
        <dbReference type="EMBL" id="KZL85526.1"/>
    </source>
</evidence>
<dbReference type="Pfam" id="PF13391">
    <property type="entry name" value="HNH_2"/>
    <property type="match status" value="1"/>
</dbReference>
<dbReference type="EMBL" id="LFIW01000610">
    <property type="protein sequence ID" value="KZL85526.1"/>
    <property type="molecule type" value="Genomic_DNA"/>
</dbReference>
<evidence type="ECO:0000259" key="1">
    <source>
        <dbReference type="Pfam" id="PF13391"/>
    </source>
</evidence>
<gene>
    <name evidence="2" type="ORF">CI238_04621</name>
</gene>
<keyword evidence="3" id="KW-1185">Reference proteome</keyword>
<comment type="caution">
    <text evidence="2">The sequence shown here is derived from an EMBL/GenBank/DDBJ whole genome shotgun (WGS) entry which is preliminary data.</text>
</comment>
<accession>A0A162N492</accession>